<evidence type="ECO:0000259" key="3">
    <source>
        <dbReference type="Pfam" id="PF05239"/>
    </source>
</evidence>
<protein>
    <submittedName>
        <fullName evidence="4">PRC-barrel domain-containing protein</fullName>
    </submittedName>
</protein>
<accession>A0ABV1QUZ7</accession>
<dbReference type="SUPFAM" id="SSF50346">
    <property type="entry name" value="PRC-barrel domain"/>
    <property type="match status" value="1"/>
</dbReference>
<evidence type="ECO:0000313" key="4">
    <source>
        <dbReference type="EMBL" id="MER2253261.1"/>
    </source>
</evidence>
<feature type="signal peptide" evidence="2">
    <location>
        <begin position="1"/>
        <end position="26"/>
    </location>
</feature>
<proteinExistence type="predicted"/>
<evidence type="ECO:0000256" key="1">
    <source>
        <dbReference type="SAM" id="MobiDB-lite"/>
    </source>
</evidence>
<feature type="region of interest" description="Disordered" evidence="1">
    <location>
        <begin position="129"/>
        <end position="181"/>
    </location>
</feature>
<dbReference type="EMBL" id="JBELQE010000131">
    <property type="protein sequence ID" value="MER2253261.1"/>
    <property type="molecule type" value="Genomic_DNA"/>
</dbReference>
<dbReference type="PANTHER" id="PTHR36505">
    <property type="entry name" value="BLR1072 PROTEIN"/>
    <property type="match status" value="1"/>
</dbReference>
<dbReference type="Proteomes" id="UP001480955">
    <property type="component" value="Unassembled WGS sequence"/>
</dbReference>
<dbReference type="Pfam" id="PF05239">
    <property type="entry name" value="PRC"/>
    <property type="match status" value="1"/>
</dbReference>
<gene>
    <name evidence="4" type="ORF">ABS772_25390</name>
</gene>
<dbReference type="InterPro" id="IPR011033">
    <property type="entry name" value="PRC_barrel-like_sf"/>
</dbReference>
<feature type="domain" description="PRC-barrel" evidence="3">
    <location>
        <begin position="46"/>
        <end position="106"/>
    </location>
</feature>
<name>A0ABV1QUZ7_9HYPH</name>
<comment type="caution">
    <text evidence="4">The sequence shown here is derived from an EMBL/GenBank/DDBJ whole genome shotgun (WGS) entry which is preliminary data.</text>
</comment>
<organism evidence="4 5">
    <name type="scientific">Methylorubrum podarium</name>
    <dbReference type="NCBI Taxonomy" id="200476"/>
    <lineage>
        <taxon>Bacteria</taxon>
        <taxon>Pseudomonadati</taxon>
        <taxon>Pseudomonadota</taxon>
        <taxon>Alphaproteobacteria</taxon>
        <taxon>Hyphomicrobiales</taxon>
        <taxon>Methylobacteriaceae</taxon>
        <taxon>Methylorubrum</taxon>
    </lineage>
</organism>
<feature type="chain" id="PRO_5046003470" evidence="2">
    <location>
        <begin position="27"/>
        <end position="211"/>
    </location>
</feature>
<keyword evidence="5" id="KW-1185">Reference proteome</keyword>
<dbReference type="PANTHER" id="PTHR36505:SF1">
    <property type="entry name" value="BLR1072 PROTEIN"/>
    <property type="match status" value="1"/>
</dbReference>
<dbReference type="Gene3D" id="2.30.30.240">
    <property type="entry name" value="PRC-barrel domain"/>
    <property type="match status" value="1"/>
</dbReference>
<reference evidence="4 5" key="1">
    <citation type="submission" date="2024-06" db="EMBL/GenBank/DDBJ databases">
        <authorList>
            <person name="Campbell A.G."/>
        </authorList>
    </citation>
    <scope>NUCLEOTIDE SEQUENCE [LARGE SCALE GENOMIC DNA]</scope>
    <source>
        <strain evidence="4 5">EM12</strain>
    </source>
</reference>
<dbReference type="RefSeq" id="WP_350397449.1">
    <property type="nucleotide sequence ID" value="NZ_JBELQE010000131.1"/>
</dbReference>
<dbReference type="InterPro" id="IPR027275">
    <property type="entry name" value="PRC-brl_dom"/>
</dbReference>
<evidence type="ECO:0000313" key="5">
    <source>
        <dbReference type="Proteomes" id="UP001480955"/>
    </source>
</evidence>
<evidence type="ECO:0000256" key="2">
    <source>
        <dbReference type="SAM" id="SignalP"/>
    </source>
</evidence>
<keyword evidence="2" id="KW-0732">Signal</keyword>
<sequence length="211" mass="21561">MRPSLSSVPLAALALSLALAPLPALAEAAPGNAGTPRFIERPEAGTMRGSKVIGVSVVGADHVRVGKIEDVLVDGGGRIQAVVIGVGGFLGVGEKYVAVPFDQLAWNFEDVSLTSGASSVVTPANAPSAKAADAASPEKMPGAQTSPDVLGAVENRHGGRVSDATGSVEPKRPDSEPATVLAGHDLIRAEVRLTKAQLNDAPAFQFDKTQR</sequence>